<dbReference type="EMBL" id="BMQL01000008">
    <property type="protein sequence ID" value="GGR06174.1"/>
    <property type="molecule type" value="Genomic_DNA"/>
</dbReference>
<protein>
    <submittedName>
        <fullName evidence="1">Uncharacterized protein</fullName>
    </submittedName>
</protein>
<dbReference type="Proteomes" id="UP000603865">
    <property type="component" value="Unassembled WGS sequence"/>
</dbReference>
<evidence type="ECO:0000313" key="2">
    <source>
        <dbReference type="Proteomes" id="UP000603865"/>
    </source>
</evidence>
<dbReference type="AlphaFoldDB" id="A0A918C6J1"/>
<evidence type="ECO:0000313" key="1">
    <source>
        <dbReference type="EMBL" id="GGR06174.1"/>
    </source>
</evidence>
<comment type="caution">
    <text evidence="1">The sequence shown here is derived from an EMBL/GenBank/DDBJ whole genome shotgun (WGS) entry which is preliminary data.</text>
</comment>
<proteinExistence type="predicted"/>
<keyword evidence="2" id="KW-1185">Reference proteome</keyword>
<reference evidence="1" key="1">
    <citation type="journal article" date="2014" name="Int. J. Syst. Evol. Microbiol.">
        <title>Complete genome sequence of Corynebacterium casei LMG S-19264T (=DSM 44701T), isolated from a smear-ripened cheese.</title>
        <authorList>
            <consortium name="US DOE Joint Genome Institute (JGI-PGF)"/>
            <person name="Walter F."/>
            <person name="Albersmeier A."/>
            <person name="Kalinowski J."/>
            <person name="Ruckert C."/>
        </authorList>
    </citation>
    <scope>NUCLEOTIDE SEQUENCE</scope>
    <source>
        <strain evidence="1">JCM 31311</strain>
    </source>
</reference>
<accession>A0A918C6J1</accession>
<gene>
    <name evidence="1" type="ORF">GCM10008957_18690</name>
</gene>
<reference evidence="1" key="2">
    <citation type="submission" date="2020-09" db="EMBL/GenBank/DDBJ databases">
        <authorList>
            <person name="Sun Q."/>
            <person name="Ohkuma M."/>
        </authorList>
    </citation>
    <scope>NUCLEOTIDE SEQUENCE</scope>
    <source>
        <strain evidence="1">JCM 31311</strain>
    </source>
</reference>
<sequence>MIHPDGQGGELTPHLGIVGDSVDGLFVDMLFLHCFLLGSGSFRTREGGGCPGRMNGADPPIIPLCGIKSQGVYSASWKRDVKICISHLDFDATAY</sequence>
<name>A0A918C6J1_9DEIO</name>
<organism evidence="1 2">
    <name type="scientific">Deinococcus ruber</name>
    <dbReference type="NCBI Taxonomy" id="1848197"/>
    <lineage>
        <taxon>Bacteria</taxon>
        <taxon>Thermotogati</taxon>
        <taxon>Deinococcota</taxon>
        <taxon>Deinococci</taxon>
        <taxon>Deinococcales</taxon>
        <taxon>Deinococcaceae</taxon>
        <taxon>Deinococcus</taxon>
    </lineage>
</organism>